<dbReference type="EnsemblPlants" id="HORVU.MOREX.r3.3HG0288890.1">
    <property type="protein sequence ID" value="HORVU.MOREX.r3.3HG0288890.1.CDS1"/>
    <property type="gene ID" value="HORVU.MOREX.r3.3HG0288890"/>
</dbReference>
<dbReference type="AlphaFoldDB" id="A0A8I6X3F7"/>
<dbReference type="SMR" id="A0A8I6X3F7"/>
<reference evidence="1" key="3">
    <citation type="submission" date="2022-01" db="UniProtKB">
        <authorList>
            <consortium name="EnsemblPlants"/>
        </authorList>
    </citation>
    <scope>IDENTIFICATION</scope>
    <source>
        <strain evidence="1">subsp. vulgare</strain>
    </source>
</reference>
<dbReference type="Gramene" id="HORVU.MOREX.r3.3HG0288890.1">
    <property type="protein sequence ID" value="HORVU.MOREX.r3.3HG0288890.1.CDS1"/>
    <property type="gene ID" value="HORVU.MOREX.r3.3HG0288890"/>
</dbReference>
<evidence type="ECO:0000313" key="1">
    <source>
        <dbReference type="EnsemblPlants" id="HORVU.MOREX.r3.3HG0288890.1.CDS1"/>
    </source>
</evidence>
<protein>
    <submittedName>
        <fullName evidence="1">Uncharacterized protein</fullName>
    </submittedName>
</protein>
<accession>A0A8I6X3F7</accession>
<sequence length="219" mass="25840">MLSILNSLAEYFNQMNMKAAKLERAEIQKGEILYVLFDGNKPGIYLTWEDIMIEKLDAKRMGQDLTFKKYESIDEAFFWARKMIGENYYIDPKAKDYIQKRKNADNNASNMPIFKITKGESSGKNIKEEGSPKNYTYKECLLKGLDPLDSEYIDQEMDKRFEELSKIMKKELKEEILEEIRVEMKIRFEDIKKECDTKYDFHLLDEDHMDIAGHGQPPE</sequence>
<keyword evidence="2" id="KW-1185">Reference proteome</keyword>
<proteinExistence type="predicted"/>
<evidence type="ECO:0000313" key="2">
    <source>
        <dbReference type="Proteomes" id="UP000011116"/>
    </source>
</evidence>
<name>A0A8I6X3F7_HORVV</name>
<reference evidence="1" key="2">
    <citation type="submission" date="2020-10" db="EMBL/GenBank/DDBJ databases">
        <authorList>
            <person name="Scholz U."/>
            <person name="Mascher M."/>
            <person name="Fiebig A."/>
        </authorList>
    </citation>
    <scope>NUCLEOTIDE SEQUENCE [LARGE SCALE GENOMIC DNA]</scope>
    <source>
        <strain evidence="1">cv. Morex</strain>
    </source>
</reference>
<reference evidence="2" key="1">
    <citation type="journal article" date="2012" name="Nature">
        <title>A physical, genetic and functional sequence assembly of the barley genome.</title>
        <authorList>
            <consortium name="The International Barley Genome Sequencing Consortium"/>
            <person name="Mayer K.F."/>
            <person name="Waugh R."/>
            <person name="Brown J.W."/>
            <person name="Schulman A."/>
            <person name="Langridge P."/>
            <person name="Platzer M."/>
            <person name="Fincher G.B."/>
            <person name="Muehlbauer G.J."/>
            <person name="Sato K."/>
            <person name="Close T.J."/>
            <person name="Wise R.P."/>
            <person name="Stein N."/>
        </authorList>
    </citation>
    <scope>NUCLEOTIDE SEQUENCE [LARGE SCALE GENOMIC DNA]</scope>
    <source>
        <strain evidence="2">cv. Morex</strain>
    </source>
</reference>
<dbReference type="Proteomes" id="UP000011116">
    <property type="component" value="Chromosome 3H"/>
</dbReference>
<organism evidence="1 2">
    <name type="scientific">Hordeum vulgare subsp. vulgare</name>
    <name type="common">Domesticated barley</name>
    <dbReference type="NCBI Taxonomy" id="112509"/>
    <lineage>
        <taxon>Eukaryota</taxon>
        <taxon>Viridiplantae</taxon>
        <taxon>Streptophyta</taxon>
        <taxon>Embryophyta</taxon>
        <taxon>Tracheophyta</taxon>
        <taxon>Spermatophyta</taxon>
        <taxon>Magnoliopsida</taxon>
        <taxon>Liliopsida</taxon>
        <taxon>Poales</taxon>
        <taxon>Poaceae</taxon>
        <taxon>BOP clade</taxon>
        <taxon>Pooideae</taxon>
        <taxon>Triticodae</taxon>
        <taxon>Triticeae</taxon>
        <taxon>Hordeinae</taxon>
        <taxon>Hordeum</taxon>
    </lineage>
</organism>